<comment type="caution">
    <text evidence="3">The sequence shown here is derived from an EMBL/GenBank/DDBJ whole genome shotgun (WGS) entry which is preliminary data.</text>
</comment>
<proteinExistence type="predicted"/>
<feature type="region of interest" description="Disordered" evidence="1">
    <location>
        <begin position="44"/>
        <end position="63"/>
    </location>
</feature>
<evidence type="ECO:0000313" key="3">
    <source>
        <dbReference type="EMBL" id="MFC7749348.1"/>
    </source>
</evidence>
<feature type="compositionally biased region" description="Low complexity" evidence="1">
    <location>
        <begin position="44"/>
        <end position="62"/>
    </location>
</feature>
<dbReference type="Proteomes" id="UP001596528">
    <property type="component" value="Unassembled WGS sequence"/>
</dbReference>
<evidence type="ECO:0000313" key="4">
    <source>
        <dbReference type="Proteomes" id="UP001596528"/>
    </source>
</evidence>
<name>A0ABW2V1G8_9BACL</name>
<evidence type="ECO:0000259" key="2">
    <source>
        <dbReference type="Pfam" id="PF04909"/>
    </source>
</evidence>
<dbReference type="InterPro" id="IPR032466">
    <property type="entry name" value="Metal_Hydrolase"/>
</dbReference>
<sequence length="379" mass="41199">MNKRTVAASSLVVVLAAGAAVLGFQLFSEREPDGEQALGAVITPAKADPPSSPSPAASTTESKSLDELVAKYGELPLIDSHNHDAASYANLSKLPLLDYQEIDKLVLFGDVSEPSAVYTDLAAWEAYKRNPDRIIPFFSGVNLLDESGLETSRNNLEKGYFGIGELAAASTNSPVLANVAWKTQHPMDGILPDMYKLAAEYDVPLLLHIDPPSGYPMDKLEEALRAYPETTIIFAHANAYSTPDRVRRLLADHPNLYADFFAGFTAFNPGSSHQLEDYVPVMKEFPDRFVLSTDSGYGLEGGYRKAVEAMYLMLDVLGDGELVRKIAGANMQALIDRQMATETQLEQIRKLDEAAGVKRDLSKLTKAEAGNILIEAGKA</sequence>
<accession>A0ABW2V1G8</accession>
<protein>
    <submittedName>
        <fullName evidence="3">Amidohydrolase family protein</fullName>
    </submittedName>
</protein>
<evidence type="ECO:0000256" key="1">
    <source>
        <dbReference type="SAM" id="MobiDB-lite"/>
    </source>
</evidence>
<dbReference type="RefSeq" id="WP_138789572.1">
    <property type="nucleotide sequence ID" value="NZ_JBHTGQ010000011.1"/>
</dbReference>
<dbReference type="Pfam" id="PF04909">
    <property type="entry name" value="Amidohydro_2"/>
    <property type="match status" value="1"/>
</dbReference>
<dbReference type="InterPro" id="IPR006680">
    <property type="entry name" value="Amidohydro-rel"/>
</dbReference>
<reference evidence="4" key="1">
    <citation type="journal article" date="2019" name="Int. J. Syst. Evol. Microbiol.">
        <title>The Global Catalogue of Microorganisms (GCM) 10K type strain sequencing project: providing services to taxonomists for standard genome sequencing and annotation.</title>
        <authorList>
            <consortium name="The Broad Institute Genomics Platform"/>
            <consortium name="The Broad Institute Genome Sequencing Center for Infectious Disease"/>
            <person name="Wu L."/>
            <person name="Ma J."/>
        </authorList>
    </citation>
    <scope>NUCLEOTIDE SEQUENCE [LARGE SCALE GENOMIC DNA]</scope>
    <source>
        <strain evidence="4">JCM 18657</strain>
    </source>
</reference>
<gene>
    <name evidence="3" type="ORF">ACFQWB_05240</name>
</gene>
<dbReference type="EMBL" id="JBHTGQ010000011">
    <property type="protein sequence ID" value="MFC7749348.1"/>
    <property type="molecule type" value="Genomic_DNA"/>
</dbReference>
<organism evidence="3 4">
    <name type="scientific">Paenibacillus thermoaerophilus</name>
    <dbReference type="NCBI Taxonomy" id="1215385"/>
    <lineage>
        <taxon>Bacteria</taxon>
        <taxon>Bacillati</taxon>
        <taxon>Bacillota</taxon>
        <taxon>Bacilli</taxon>
        <taxon>Bacillales</taxon>
        <taxon>Paenibacillaceae</taxon>
        <taxon>Paenibacillus</taxon>
    </lineage>
</organism>
<dbReference type="SUPFAM" id="SSF51556">
    <property type="entry name" value="Metallo-dependent hydrolases"/>
    <property type="match status" value="1"/>
</dbReference>
<dbReference type="Gene3D" id="3.20.20.140">
    <property type="entry name" value="Metal-dependent hydrolases"/>
    <property type="match status" value="1"/>
</dbReference>
<feature type="domain" description="Amidohydrolase-related" evidence="2">
    <location>
        <begin position="116"/>
        <end position="330"/>
    </location>
</feature>
<keyword evidence="4" id="KW-1185">Reference proteome</keyword>